<dbReference type="GeneID" id="129925740"/>
<evidence type="ECO:0000313" key="4">
    <source>
        <dbReference type="Proteomes" id="UP001165740"/>
    </source>
</evidence>
<keyword evidence="4" id="KW-1185">Reference proteome</keyword>
<organism evidence="4 5">
    <name type="scientific">Biomphalaria glabrata</name>
    <name type="common">Bloodfluke planorb</name>
    <name type="synonym">Freshwater snail</name>
    <dbReference type="NCBI Taxonomy" id="6526"/>
    <lineage>
        <taxon>Eukaryota</taxon>
        <taxon>Metazoa</taxon>
        <taxon>Spiralia</taxon>
        <taxon>Lophotrochozoa</taxon>
        <taxon>Mollusca</taxon>
        <taxon>Gastropoda</taxon>
        <taxon>Heterobranchia</taxon>
        <taxon>Euthyneura</taxon>
        <taxon>Panpulmonata</taxon>
        <taxon>Hygrophila</taxon>
        <taxon>Lymnaeoidea</taxon>
        <taxon>Planorbidae</taxon>
        <taxon>Biomphalaria</taxon>
    </lineage>
</organism>
<evidence type="ECO:0000256" key="1">
    <source>
        <dbReference type="SAM" id="MobiDB-lite"/>
    </source>
</evidence>
<evidence type="ECO:0000313" key="5">
    <source>
        <dbReference type="RefSeq" id="XP_055882011.1"/>
    </source>
</evidence>
<keyword evidence="2" id="KW-1133">Transmembrane helix</keyword>
<gene>
    <name evidence="5" type="primary">LOC129925740</name>
</gene>
<evidence type="ECO:0000256" key="3">
    <source>
        <dbReference type="SAM" id="SignalP"/>
    </source>
</evidence>
<dbReference type="RefSeq" id="XP_055882011.1">
    <property type="nucleotide sequence ID" value="XM_056026036.1"/>
</dbReference>
<reference evidence="5" key="1">
    <citation type="submission" date="2025-08" db="UniProtKB">
        <authorList>
            <consortium name="RefSeq"/>
        </authorList>
    </citation>
    <scope>IDENTIFICATION</scope>
</reference>
<name>A0A9W3A4A4_BIOGL</name>
<feature type="transmembrane region" description="Helical" evidence="2">
    <location>
        <begin position="56"/>
        <end position="79"/>
    </location>
</feature>
<dbReference type="AlphaFoldDB" id="A0A9W3A4A4"/>
<dbReference type="OMA" id="YSASHYY"/>
<feature type="compositionally biased region" description="Low complexity" evidence="1">
    <location>
        <begin position="169"/>
        <end position="182"/>
    </location>
</feature>
<keyword evidence="2" id="KW-0812">Transmembrane</keyword>
<dbReference type="OrthoDB" id="10521092at2759"/>
<protein>
    <submittedName>
        <fullName evidence="5">Cysteine and tyrosine-rich protein 1-like isoform X1</fullName>
    </submittedName>
</protein>
<feature type="region of interest" description="Disordered" evidence="1">
    <location>
        <begin position="135"/>
        <end position="182"/>
    </location>
</feature>
<dbReference type="Proteomes" id="UP001165740">
    <property type="component" value="Chromosome 4"/>
</dbReference>
<sequence>MTLTNCVALSVFLLLGQFIKDVLGSDYCYTSSGVLEYCQWSCCGNRDSQYCCMSPYTIAGIVFGVIAFICTIVAIVFCICQYKKQKSQVVAQRIFVVNGHNSQATGYSPAYPLSPGYSPHYGMYNVPPPSYNSFNSHSKQPVAPPPYNHPASTAPLPPPPAYSPPPQNPFAKAAAEANASRH</sequence>
<feature type="signal peptide" evidence="3">
    <location>
        <begin position="1"/>
        <end position="24"/>
    </location>
</feature>
<keyword evidence="3" id="KW-0732">Signal</keyword>
<proteinExistence type="predicted"/>
<accession>A0A9W3A4A4</accession>
<evidence type="ECO:0000256" key="2">
    <source>
        <dbReference type="SAM" id="Phobius"/>
    </source>
</evidence>
<feature type="chain" id="PRO_5040748364" evidence="3">
    <location>
        <begin position="25"/>
        <end position="182"/>
    </location>
</feature>
<keyword evidence="2" id="KW-0472">Membrane</keyword>
<feature type="compositionally biased region" description="Pro residues" evidence="1">
    <location>
        <begin position="155"/>
        <end position="168"/>
    </location>
</feature>